<keyword evidence="2" id="KW-1185">Reference proteome</keyword>
<dbReference type="AlphaFoldDB" id="A0AAE3IGA5"/>
<dbReference type="RefSeq" id="WP_117891918.1">
    <property type="nucleotide sequence ID" value="NZ_JAOQJZ010000006.1"/>
</dbReference>
<reference evidence="1 2" key="1">
    <citation type="journal article" date="2021" name="ISME Commun">
        <title>Automated analysis of genomic sequences facilitates high-throughput and comprehensive description of bacteria.</title>
        <authorList>
            <person name="Hitch T.C.A."/>
        </authorList>
    </citation>
    <scope>NUCLEOTIDE SEQUENCE [LARGE SCALE GENOMIC DNA]</scope>
    <source>
        <strain evidence="1 2">Sanger_31</strain>
    </source>
</reference>
<sequence>MSEMIEFSIYGTQDNFCDDFQEINEQLAPYNARFVMPSGLGAGIPIDSIIHIFLPFVTEAFKTFVLNGGYDIFKMRISKLYAKFTKHAKEKNMNCVVYISRAKGPDYNEIKIENPTEEVLLHTIDRFFDDNV</sequence>
<protein>
    <submittedName>
        <fullName evidence="1">Uncharacterized protein</fullName>
    </submittedName>
</protein>
<accession>A0AAE3IGA5</accession>
<dbReference type="EMBL" id="JAOQJZ010000006">
    <property type="protein sequence ID" value="MCU6705731.1"/>
    <property type="molecule type" value="Genomic_DNA"/>
</dbReference>
<proteinExistence type="predicted"/>
<comment type="caution">
    <text evidence="1">The sequence shown here is derived from an EMBL/GenBank/DDBJ whole genome shotgun (WGS) entry which is preliminary data.</text>
</comment>
<name>A0AAE3IGA5_9FIRM</name>
<dbReference type="Proteomes" id="UP001208131">
    <property type="component" value="Unassembled WGS sequence"/>
</dbReference>
<gene>
    <name evidence="1" type="ORF">OCV57_07325</name>
</gene>
<evidence type="ECO:0000313" key="2">
    <source>
        <dbReference type="Proteomes" id="UP001208131"/>
    </source>
</evidence>
<evidence type="ECO:0000313" key="1">
    <source>
        <dbReference type="EMBL" id="MCU6705731.1"/>
    </source>
</evidence>
<organism evidence="1 2">
    <name type="scientific">Hominimerdicola aceti</name>
    <dbReference type="NCBI Taxonomy" id="2981726"/>
    <lineage>
        <taxon>Bacteria</taxon>
        <taxon>Bacillati</taxon>
        <taxon>Bacillota</taxon>
        <taxon>Clostridia</taxon>
        <taxon>Eubacteriales</taxon>
        <taxon>Oscillospiraceae</taxon>
        <taxon>Hominimerdicola</taxon>
    </lineage>
</organism>